<reference evidence="2" key="1">
    <citation type="submission" date="2021-04" db="EMBL/GenBank/DDBJ databases">
        <title>Isolation of p-tert-butylphenol degrading bacteria Sphingobium phenoxybenzoativorans Tas13 from active sludge.</title>
        <authorList>
            <person name="Li Y."/>
        </authorList>
    </citation>
    <scope>NUCLEOTIDE SEQUENCE</scope>
    <source>
        <strain evidence="2">Tas13</strain>
    </source>
</reference>
<evidence type="ECO:0000313" key="3">
    <source>
        <dbReference type="Proteomes" id="UP000681425"/>
    </source>
</evidence>
<organism evidence="2 3">
    <name type="scientific">Sphingobium phenoxybenzoativorans</name>
    <dbReference type="NCBI Taxonomy" id="1592790"/>
    <lineage>
        <taxon>Bacteria</taxon>
        <taxon>Pseudomonadati</taxon>
        <taxon>Pseudomonadota</taxon>
        <taxon>Alphaproteobacteria</taxon>
        <taxon>Sphingomonadales</taxon>
        <taxon>Sphingomonadaceae</taxon>
        <taxon>Sphingobium</taxon>
    </lineage>
</organism>
<accession>A0A975Q310</accession>
<dbReference type="AlphaFoldDB" id="A0A975Q310"/>
<name>A0A975Q310_9SPHN</name>
<protein>
    <submittedName>
        <fullName evidence="2">Uncharacterized protein</fullName>
    </submittedName>
</protein>
<dbReference type="Proteomes" id="UP000681425">
    <property type="component" value="Chromosome"/>
</dbReference>
<feature type="region of interest" description="Disordered" evidence="1">
    <location>
        <begin position="1"/>
        <end position="27"/>
    </location>
</feature>
<dbReference type="EMBL" id="CP073910">
    <property type="protein sequence ID" value="QUT07032.1"/>
    <property type="molecule type" value="Genomic_DNA"/>
</dbReference>
<dbReference type="KEGG" id="spph:KFK14_06290"/>
<keyword evidence="3" id="KW-1185">Reference proteome</keyword>
<dbReference type="RefSeq" id="WP_212610269.1">
    <property type="nucleotide sequence ID" value="NZ_CP073910.1"/>
</dbReference>
<gene>
    <name evidence="2" type="ORF">KFK14_06290</name>
</gene>
<sequence>MTSDNVVRLPGQDAPESPASPAARGDGMAADNHALALRMHRFSLDRDAQFQSDALRNPAWDILLSLYVAQMEKLDAPFATLCVANRLSSDMGAAAVKALHALSLVAWREGEPNSPVALTPRGAAQMNQFLQRVALSA</sequence>
<evidence type="ECO:0000256" key="1">
    <source>
        <dbReference type="SAM" id="MobiDB-lite"/>
    </source>
</evidence>
<proteinExistence type="predicted"/>
<evidence type="ECO:0000313" key="2">
    <source>
        <dbReference type="EMBL" id="QUT07032.1"/>
    </source>
</evidence>